<dbReference type="EMBL" id="CABM01000051">
    <property type="protein sequence ID" value="CBH98343.1"/>
    <property type="molecule type" value="Genomic_DNA"/>
</dbReference>
<gene>
    <name evidence="1" type="ORF">CARN2_3820</name>
</gene>
<organism evidence="1">
    <name type="scientific">mine drainage metagenome</name>
    <dbReference type="NCBI Taxonomy" id="410659"/>
    <lineage>
        <taxon>unclassified sequences</taxon>
        <taxon>metagenomes</taxon>
        <taxon>ecological metagenomes</taxon>
    </lineage>
</organism>
<reference evidence="1" key="1">
    <citation type="submission" date="2009-10" db="EMBL/GenBank/DDBJ databases">
        <title>Diversity of trophic interactions inside an arsenic-rich microbial ecosystem.</title>
        <authorList>
            <person name="Bertin P.N."/>
            <person name="Heinrich-Salmeron A."/>
            <person name="Pelletier E."/>
            <person name="Goulhen-Chollet F."/>
            <person name="Arsene-Ploetze F."/>
            <person name="Gallien S."/>
            <person name="Calteau A."/>
            <person name="Vallenet D."/>
            <person name="Casiot C."/>
            <person name="Chane-Woon-Ming B."/>
            <person name="Giloteaux L."/>
            <person name="Barakat M."/>
            <person name="Bonnefoy V."/>
            <person name="Bruneel O."/>
            <person name="Chandler M."/>
            <person name="Cleiss J."/>
            <person name="Duran R."/>
            <person name="Elbaz-Poulichet F."/>
            <person name="Fonknechten N."/>
            <person name="Lauga B."/>
            <person name="Mornico D."/>
            <person name="Ortet P."/>
            <person name="Schaeffer C."/>
            <person name="Siguier P."/>
            <person name="Alexander Thil Smith A."/>
            <person name="Van Dorsselaer A."/>
            <person name="Weissenbach J."/>
            <person name="Medigue C."/>
            <person name="Le Paslier D."/>
        </authorList>
    </citation>
    <scope>NUCLEOTIDE SEQUENCE</scope>
</reference>
<dbReference type="AlphaFoldDB" id="E6PTT6"/>
<evidence type="ECO:0000313" key="1">
    <source>
        <dbReference type="EMBL" id="CBH98343.1"/>
    </source>
</evidence>
<proteinExistence type="predicted"/>
<sequence length="129" mass="14770">MLRVSIPEATTDGLAGPSVWRQLTARLRARQWMAACQFAHRGSSCHAEGFPLPGGWIMTTNTVRLHRVIRATAERVYRAFRLPRRRRHGQVAAAQWLHRQGSASGRQGGRQLSDVVHELHHRQQPRLRR</sequence>
<accession>E6PTT6</accession>
<protein>
    <submittedName>
        <fullName evidence="1">Uncharacterized protein</fullName>
    </submittedName>
</protein>
<comment type="caution">
    <text evidence="1">The sequence shown here is derived from an EMBL/GenBank/DDBJ whole genome shotgun (WGS) entry which is preliminary data.</text>
</comment>
<name>E6PTT6_9ZZZZ</name>